<gene>
    <name evidence="4" type="ordered locus">Xcel_2141</name>
</gene>
<dbReference type="Proteomes" id="UP000002255">
    <property type="component" value="Chromosome"/>
</dbReference>
<dbReference type="Gene3D" id="3.30.70.2330">
    <property type="match status" value="1"/>
</dbReference>
<dbReference type="AlphaFoldDB" id="D1BUE6"/>
<dbReference type="OrthoDB" id="9812156at2"/>
<dbReference type="GO" id="GO:0003676">
    <property type="term" value="F:nucleic acid binding"/>
    <property type="evidence" value="ECO:0007669"/>
    <property type="project" value="InterPro"/>
</dbReference>
<dbReference type="GO" id="GO:0008270">
    <property type="term" value="F:zinc ion binding"/>
    <property type="evidence" value="ECO:0007669"/>
    <property type="project" value="InterPro"/>
</dbReference>
<proteinExistence type="predicted"/>
<accession>D1BUE6</accession>
<dbReference type="Pfam" id="PF08797">
    <property type="entry name" value="HIRAN"/>
    <property type="match status" value="1"/>
</dbReference>
<keyword evidence="2" id="KW-0378">Hydrolase</keyword>
<evidence type="ECO:0000313" key="4">
    <source>
        <dbReference type="EMBL" id="ACZ31159.1"/>
    </source>
</evidence>
<dbReference type="InterPro" id="IPR014905">
    <property type="entry name" value="HIRAN"/>
</dbReference>
<evidence type="ECO:0000313" key="5">
    <source>
        <dbReference type="Proteomes" id="UP000002255"/>
    </source>
</evidence>
<feature type="domain" description="HIRAN" evidence="3">
    <location>
        <begin position="105"/>
        <end position="150"/>
    </location>
</feature>
<dbReference type="HOGENOM" id="CLU_1488481_0_0_11"/>
<reference evidence="4 5" key="2">
    <citation type="journal article" date="2010" name="Stand. Genomic Sci.">
        <title>Complete genome sequence of Xylanimonas cellulosilytica type strain (XIL07).</title>
        <authorList>
            <person name="Foster B."/>
            <person name="Pukall R."/>
            <person name="Abt B."/>
            <person name="Nolan M."/>
            <person name="Glavina Del Rio T."/>
            <person name="Chen F."/>
            <person name="Lucas S."/>
            <person name="Tice H."/>
            <person name="Pitluck S."/>
            <person name="Cheng J.-F."/>
            <person name="Chertkov O."/>
            <person name="Brettin T."/>
            <person name="Han C."/>
            <person name="Detter J.C."/>
            <person name="Bruce D."/>
            <person name="Goodwin L."/>
            <person name="Ivanova N."/>
            <person name="Mavromatis K."/>
            <person name="Pati A."/>
            <person name="Mikhailova N."/>
            <person name="Chen A."/>
            <person name="Palaniappan K."/>
            <person name="Land M."/>
            <person name="Hauser L."/>
            <person name="Chang Y.-J."/>
            <person name="Jeffries C.D."/>
            <person name="Chain P."/>
            <person name="Rohde M."/>
            <person name="Goeker M."/>
            <person name="Bristow J."/>
            <person name="Eisen J.A."/>
            <person name="Markowitz V."/>
            <person name="Hugenholtz P."/>
            <person name="Kyrpides N.C."/>
            <person name="Klenk H.-P."/>
            <person name="Lapidus A."/>
        </authorList>
    </citation>
    <scope>NUCLEOTIDE SEQUENCE [LARGE SCALE GENOMIC DNA]</scope>
    <source>
        <strain evidence="5">DSM 15894 / CECT 5975 / LMG 20990 / XIL07</strain>
    </source>
</reference>
<dbReference type="KEGG" id="xce:Xcel_2141"/>
<evidence type="ECO:0000256" key="1">
    <source>
        <dbReference type="ARBA" id="ARBA00022723"/>
    </source>
</evidence>
<keyword evidence="1" id="KW-0479">Metal-binding</keyword>
<dbReference type="RefSeq" id="WP_012878901.1">
    <property type="nucleotide sequence ID" value="NC_013530.1"/>
</dbReference>
<protein>
    <recommendedName>
        <fullName evidence="3">HIRAN domain-containing protein</fullName>
    </recommendedName>
</protein>
<organism evidence="4 5">
    <name type="scientific">Xylanimonas cellulosilytica (strain DSM 15894 / JCM 12276 / CECT 5975 / KCTC 9989 / LMG 20990 / NBRC 107835 / XIL07)</name>
    <dbReference type="NCBI Taxonomy" id="446471"/>
    <lineage>
        <taxon>Bacteria</taxon>
        <taxon>Bacillati</taxon>
        <taxon>Actinomycetota</taxon>
        <taxon>Actinomycetes</taxon>
        <taxon>Micrococcales</taxon>
        <taxon>Promicromonosporaceae</taxon>
        <taxon>Xylanimonas</taxon>
    </lineage>
</organism>
<reference evidence="5" key="1">
    <citation type="submission" date="2009-11" db="EMBL/GenBank/DDBJ databases">
        <title>The complete chromosome of Xylanimonas cellulosilytica DSM 15894.</title>
        <authorList>
            <consortium name="US DOE Joint Genome Institute (JGI-PGF)"/>
            <person name="Lucas S."/>
            <person name="Copeland A."/>
            <person name="Lapidus A."/>
            <person name="Glavina del Rio T."/>
            <person name="Dalin E."/>
            <person name="Tice H."/>
            <person name="Bruce D."/>
            <person name="Goodwin L."/>
            <person name="Pitluck S."/>
            <person name="Kyrpides N."/>
            <person name="Mavromatis K."/>
            <person name="Ivanova N."/>
            <person name="Mikhailova N."/>
            <person name="Foster B."/>
            <person name="Clum A."/>
            <person name="Brettin T."/>
            <person name="Detter J.C."/>
            <person name="Han C."/>
            <person name="Larimer F."/>
            <person name="Land M."/>
            <person name="Hauser L."/>
            <person name="Markowitz V."/>
            <person name="Cheng J.F."/>
            <person name="Hugenholtz P."/>
            <person name="Woyke T."/>
            <person name="Wu D."/>
            <person name="Gehrich-Schroeter G."/>
            <person name="Schneider S."/>
            <person name="Pukall S.R."/>
            <person name="Klenk H.P."/>
            <person name="Eisen J.A."/>
        </authorList>
    </citation>
    <scope>NUCLEOTIDE SEQUENCE [LARGE SCALE GENOMIC DNA]</scope>
    <source>
        <strain evidence="5">DSM 15894 / CECT 5975 / LMG 20990 / XIL07</strain>
    </source>
</reference>
<sequence>MSTRGFYDGVALIRVADHLVYDYGADVPDSEVTLWSERTGHSAAAIREAVASMVGRSGVTRTTLDTTGLRVRDLTALEAGRLTIAGVEHCLMRAEILRFGARRYLLVPEPDNPVDPHAVAVYSGQRHVGYLPASRAVGIAPLLRQLDADAVEVTGTTDYQVDVPRVPALRAVVKDGRAARG</sequence>
<evidence type="ECO:0000256" key="2">
    <source>
        <dbReference type="ARBA" id="ARBA00022801"/>
    </source>
</evidence>
<keyword evidence="5" id="KW-1185">Reference proteome</keyword>
<evidence type="ECO:0000259" key="3">
    <source>
        <dbReference type="Pfam" id="PF08797"/>
    </source>
</evidence>
<name>D1BUE6_XYLCX</name>
<dbReference type="EMBL" id="CP001821">
    <property type="protein sequence ID" value="ACZ31159.1"/>
    <property type="molecule type" value="Genomic_DNA"/>
</dbReference>
<dbReference type="GO" id="GO:0016818">
    <property type="term" value="F:hydrolase activity, acting on acid anhydrides, in phosphorus-containing anhydrides"/>
    <property type="evidence" value="ECO:0007669"/>
    <property type="project" value="InterPro"/>
</dbReference>